<proteinExistence type="predicted"/>
<organism evidence="7 8">
    <name type="scientific">Callipepla squamata</name>
    <name type="common">Scaled quail</name>
    <dbReference type="NCBI Taxonomy" id="9009"/>
    <lineage>
        <taxon>Eukaryota</taxon>
        <taxon>Metazoa</taxon>
        <taxon>Chordata</taxon>
        <taxon>Craniata</taxon>
        <taxon>Vertebrata</taxon>
        <taxon>Euteleostomi</taxon>
        <taxon>Archelosauria</taxon>
        <taxon>Archosauria</taxon>
        <taxon>Dinosauria</taxon>
        <taxon>Saurischia</taxon>
        <taxon>Theropoda</taxon>
        <taxon>Coelurosauria</taxon>
        <taxon>Aves</taxon>
        <taxon>Neognathae</taxon>
        <taxon>Galloanserae</taxon>
        <taxon>Galliformes</taxon>
        <taxon>Odontophoridae</taxon>
        <taxon>Callipepla</taxon>
    </lineage>
</organism>
<evidence type="ECO:0000256" key="2">
    <source>
        <dbReference type="ARBA" id="ARBA00022729"/>
    </source>
</evidence>
<dbReference type="GO" id="GO:0016020">
    <property type="term" value="C:membrane"/>
    <property type="evidence" value="ECO:0007669"/>
    <property type="project" value="UniProtKB-SubCell"/>
</dbReference>
<dbReference type="InterPro" id="IPR007110">
    <property type="entry name" value="Ig-like_dom"/>
</dbReference>
<reference evidence="7 8" key="1">
    <citation type="submission" date="2016-07" db="EMBL/GenBank/DDBJ databases">
        <title>Disparate Historic Effective Population Sizes Predicted by Modern Levels of Genome Diversity for the Scaled Quail (Callipepla squamata) and the Northern Bobwhite (Colinus virginianus): Inferences from First and Second Generation Draft Genome Assemblies for Sympatric New World Quail.</title>
        <authorList>
            <person name="Oldeschulte D.L."/>
            <person name="Halley Y.A."/>
            <person name="Bhattarai E.K."/>
            <person name="Brashear W.A."/>
            <person name="Hill J."/>
            <person name="Metz R.P."/>
            <person name="Johnson C.D."/>
            <person name="Rollins D."/>
            <person name="Peterson M.J."/>
            <person name="Bickhart D.M."/>
            <person name="Decker J.E."/>
            <person name="Seabury C.M."/>
        </authorList>
    </citation>
    <scope>NUCLEOTIDE SEQUENCE [LARGE SCALE GENOMIC DNA]</scope>
    <source>
        <strain evidence="7 8">Texas</strain>
        <tissue evidence="7">Leg muscle</tissue>
    </source>
</reference>
<dbReference type="PROSITE" id="PS50835">
    <property type="entry name" value="IG_LIKE"/>
    <property type="match status" value="1"/>
</dbReference>
<keyword evidence="5" id="KW-0393">Immunoglobulin domain</keyword>
<evidence type="ECO:0000256" key="5">
    <source>
        <dbReference type="ARBA" id="ARBA00023319"/>
    </source>
</evidence>
<sequence>MVKVNPRGCLGFSIPLSAAILPGTTAVQIEPVSGALGGSVLLPLNLSTSSTVKRISWKFTANGSIKKEVVEFNLELSTQPKYGRERLKLFNESVLQITALELSDSGVYEAQVTYQSTEVYERSFNLSVYGELKAEPVPEPQIQHELLSLSTQDCSITLRCLVPSRSGVETTWLHKSTSSTTWRQSDDGRTLNLTVPASTLNVIYTCVARNPVQEKSKSVYLVALCTHGKTLHCPPLPFWVLRTILTPRPHRGTQVEVAHLSGSAGSCAGSLEHRAVPAEEEEESQQRWALPW</sequence>
<evidence type="ECO:0000259" key="6">
    <source>
        <dbReference type="PROSITE" id="PS50835"/>
    </source>
</evidence>
<dbReference type="Pfam" id="PF07686">
    <property type="entry name" value="V-set"/>
    <property type="match status" value="1"/>
</dbReference>
<keyword evidence="2" id="KW-0732">Signal</keyword>
<dbReference type="STRING" id="9009.A0A226MKP8"/>
<dbReference type="PANTHER" id="PTHR12080:SF121">
    <property type="entry name" value="IG-LIKE DOMAIN-CONTAINING PROTEIN-RELATED"/>
    <property type="match status" value="1"/>
</dbReference>
<keyword evidence="4" id="KW-0325">Glycoprotein</keyword>
<comment type="caution">
    <text evidence="7">The sequence shown here is derived from an EMBL/GenBank/DDBJ whole genome shotgun (WGS) entry which is preliminary data.</text>
</comment>
<keyword evidence="8" id="KW-1185">Reference proteome</keyword>
<dbReference type="AlphaFoldDB" id="A0A226MKP8"/>
<dbReference type="InterPro" id="IPR013106">
    <property type="entry name" value="Ig_V-set"/>
</dbReference>
<name>A0A226MKP8_CALSU</name>
<dbReference type="InterPro" id="IPR036179">
    <property type="entry name" value="Ig-like_dom_sf"/>
</dbReference>
<dbReference type="Proteomes" id="UP000198323">
    <property type="component" value="Unassembled WGS sequence"/>
</dbReference>
<protein>
    <recommendedName>
        <fullName evidence="6">Ig-like domain-containing protein</fullName>
    </recommendedName>
</protein>
<dbReference type="SMART" id="SM00409">
    <property type="entry name" value="IG"/>
    <property type="match status" value="2"/>
</dbReference>
<dbReference type="InterPro" id="IPR013783">
    <property type="entry name" value="Ig-like_fold"/>
</dbReference>
<feature type="non-terminal residue" evidence="7">
    <location>
        <position position="292"/>
    </location>
</feature>
<dbReference type="SUPFAM" id="SSF48726">
    <property type="entry name" value="Immunoglobulin"/>
    <property type="match status" value="2"/>
</dbReference>
<dbReference type="OrthoDB" id="9835793at2759"/>
<feature type="domain" description="Ig-like" evidence="6">
    <location>
        <begin position="140"/>
        <end position="220"/>
    </location>
</feature>
<evidence type="ECO:0000313" key="7">
    <source>
        <dbReference type="EMBL" id="OXB55874.1"/>
    </source>
</evidence>
<dbReference type="PANTHER" id="PTHR12080">
    <property type="entry name" value="SIGNALING LYMPHOCYTIC ACTIVATION MOLECULE"/>
    <property type="match status" value="1"/>
</dbReference>
<accession>A0A226MKP8</accession>
<dbReference type="InterPro" id="IPR013151">
    <property type="entry name" value="Immunoglobulin_dom"/>
</dbReference>
<dbReference type="EMBL" id="MCFN01000686">
    <property type="protein sequence ID" value="OXB55874.1"/>
    <property type="molecule type" value="Genomic_DNA"/>
</dbReference>
<dbReference type="InterPro" id="IPR015631">
    <property type="entry name" value="CD2/SLAM_rcpt"/>
</dbReference>
<comment type="subcellular location">
    <subcellularLocation>
        <location evidence="1">Membrane</location>
    </subcellularLocation>
</comment>
<dbReference type="Pfam" id="PF00047">
    <property type="entry name" value="ig"/>
    <property type="match status" value="1"/>
</dbReference>
<dbReference type="Gene3D" id="2.60.40.10">
    <property type="entry name" value="Immunoglobulins"/>
    <property type="match status" value="2"/>
</dbReference>
<evidence type="ECO:0000313" key="8">
    <source>
        <dbReference type="Proteomes" id="UP000198323"/>
    </source>
</evidence>
<keyword evidence="3" id="KW-0472">Membrane</keyword>
<dbReference type="CDD" id="cd00096">
    <property type="entry name" value="Ig"/>
    <property type="match status" value="1"/>
</dbReference>
<evidence type="ECO:0000256" key="3">
    <source>
        <dbReference type="ARBA" id="ARBA00023136"/>
    </source>
</evidence>
<gene>
    <name evidence="7" type="ORF">ASZ78_012123</name>
</gene>
<dbReference type="InterPro" id="IPR003599">
    <property type="entry name" value="Ig_sub"/>
</dbReference>
<evidence type="ECO:0000256" key="4">
    <source>
        <dbReference type="ARBA" id="ARBA00023180"/>
    </source>
</evidence>
<evidence type="ECO:0000256" key="1">
    <source>
        <dbReference type="ARBA" id="ARBA00004370"/>
    </source>
</evidence>